<dbReference type="InterPro" id="IPR011990">
    <property type="entry name" value="TPR-like_helical_dom_sf"/>
</dbReference>
<evidence type="ECO:0000313" key="2">
    <source>
        <dbReference type="Proteomes" id="UP000218731"/>
    </source>
</evidence>
<organism evidence="1 2">
    <name type="scientific">Pseudomonas putida</name>
    <name type="common">Arthrobacter siderocapsulatus</name>
    <dbReference type="NCBI Taxonomy" id="303"/>
    <lineage>
        <taxon>Bacteria</taxon>
        <taxon>Pseudomonadati</taxon>
        <taxon>Pseudomonadota</taxon>
        <taxon>Gammaproteobacteria</taxon>
        <taxon>Pseudomonadales</taxon>
        <taxon>Pseudomonadaceae</taxon>
        <taxon>Pseudomonas</taxon>
    </lineage>
</organism>
<evidence type="ECO:0008006" key="3">
    <source>
        <dbReference type="Google" id="ProtNLM"/>
    </source>
</evidence>
<protein>
    <recommendedName>
        <fullName evidence="3">Alpha/beta hydrolase</fullName>
    </recommendedName>
</protein>
<reference evidence="1 2" key="1">
    <citation type="submission" date="2015-11" db="EMBL/GenBank/DDBJ databases">
        <title>Complete genome sequencing of a biphenyl-degrading bacterium, Pseudomonas putida KF715 (=NBRC110667).</title>
        <authorList>
            <person name="Suenaga H."/>
            <person name="Fujihara N."/>
            <person name="Watanabe T."/>
            <person name="Hirose J."/>
            <person name="Kimura N."/>
            <person name="Yamazoe A."/>
            <person name="Hosoyama A."/>
            <person name="Shimodaira J."/>
            <person name="Furukawa K."/>
        </authorList>
    </citation>
    <scope>NUCLEOTIDE SEQUENCE [LARGE SCALE GENOMIC DNA]</scope>
    <source>
        <strain evidence="1 2">KF715</strain>
    </source>
</reference>
<dbReference type="SUPFAM" id="SSF53474">
    <property type="entry name" value="alpha/beta-Hydrolases"/>
    <property type="match status" value="1"/>
</dbReference>
<dbReference type="RefSeq" id="WP_096426965.1">
    <property type="nucleotide sequence ID" value="NZ_AP015029.1"/>
</dbReference>
<evidence type="ECO:0000313" key="1">
    <source>
        <dbReference type="EMBL" id="BAW23946.1"/>
    </source>
</evidence>
<sequence>MRSTSIPLDFPESDQVIYASENLVAIYCPASDTPSRQLVVAFHALQLTQYLDLPRKGQSRETLRAAGLDAVQVIPRGNQWYQYDDIDEMILAVRTISDRYQEVVAYGQSMGAYAAIHTSAALQPSKVLAICPQFSVDPARISFDSGFKVLAADISFVRDDISKNASKDTEFVIAFDQLYKIDSNHYKEYEKNLKNLYRLRMPFCGHGVSESLKHAGMIPGHLLTLITDGKSHIDTLRQEFRRNRHQVPTYMDAMKLKMAQWHTRNKNLAEASRHAFSLYESTKLFSSLQVFCEAAEKAGTPEQAASRWFFAISTLSSDAPSLAYVRAAKFSRLSGEMQIAKSTCLSGLKKFHKDFGIMRELLDIHIEQQNLNEARRLAQHLKDVHGSKAAGILKNRQSVLQA</sequence>
<dbReference type="Gene3D" id="3.40.50.1820">
    <property type="entry name" value="alpha/beta hydrolase"/>
    <property type="match status" value="1"/>
</dbReference>
<dbReference type="InterPro" id="IPR029058">
    <property type="entry name" value="AB_hydrolase_fold"/>
</dbReference>
<dbReference type="Proteomes" id="UP000218731">
    <property type="component" value="Chromosome 1"/>
</dbReference>
<dbReference type="EMBL" id="AP015029">
    <property type="protein sequence ID" value="BAW23946.1"/>
    <property type="molecule type" value="Genomic_DNA"/>
</dbReference>
<dbReference type="Gene3D" id="1.25.40.10">
    <property type="entry name" value="Tetratricopeptide repeat domain"/>
    <property type="match status" value="1"/>
</dbReference>
<name>A0A1L7NEP7_PSEPU</name>
<dbReference type="AlphaFoldDB" id="A0A1L7NEP7"/>
<gene>
    <name evidence="1" type="ORF">KF715C_ch33730</name>
</gene>
<accession>A0A1L7NEP7</accession>
<proteinExistence type="predicted"/>